<dbReference type="Gene3D" id="3.30.160.20">
    <property type="match status" value="1"/>
</dbReference>
<dbReference type="InterPro" id="IPR000352">
    <property type="entry name" value="Pep_chain_release_fac_I"/>
</dbReference>
<dbReference type="SUPFAM" id="SSF75620">
    <property type="entry name" value="Release factor"/>
    <property type="match status" value="1"/>
</dbReference>
<name>A0A239HQ86_EKHLU</name>
<gene>
    <name evidence="4" type="ORF">SAMN05421640_1441</name>
</gene>
<dbReference type="InterPro" id="IPR045853">
    <property type="entry name" value="Pep_chain_release_fac_I_sf"/>
</dbReference>
<dbReference type="PANTHER" id="PTHR47814:SF1">
    <property type="entry name" value="PEPTIDYL-TRNA HYDROLASE ARFB"/>
    <property type="match status" value="1"/>
</dbReference>
<dbReference type="GO" id="GO:0003747">
    <property type="term" value="F:translation release factor activity"/>
    <property type="evidence" value="ECO:0007669"/>
    <property type="project" value="InterPro"/>
</dbReference>
<evidence type="ECO:0000256" key="1">
    <source>
        <dbReference type="ARBA" id="ARBA00010835"/>
    </source>
</evidence>
<keyword evidence="5" id="KW-1185">Reference proteome</keyword>
<reference evidence="4 5" key="1">
    <citation type="submission" date="2017-06" db="EMBL/GenBank/DDBJ databases">
        <authorList>
            <person name="Kim H.J."/>
            <person name="Triplett B.A."/>
        </authorList>
    </citation>
    <scope>NUCLEOTIDE SEQUENCE [LARGE SCALE GENOMIC DNA]</scope>
    <source>
        <strain evidence="4 5">DSM 19307</strain>
    </source>
</reference>
<evidence type="ECO:0000259" key="3">
    <source>
        <dbReference type="PROSITE" id="PS00745"/>
    </source>
</evidence>
<feature type="domain" description="Prokaryotic-type class I peptide chain release factors" evidence="3">
    <location>
        <begin position="18"/>
        <end position="34"/>
    </location>
</feature>
<protein>
    <submittedName>
        <fullName evidence="4">Ribosome-associated protein</fullName>
    </submittedName>
</protein>
<evidence type="ECO:0000256" key="2">
    <source>
        <dbReference type="SAM" id="MobiDB-lite"/>
    </source>
</evidence>
<dbReference type="GO" id="GO:0004045">
    <property type="term" value="F:peptidyl-tRNA hydrolase activity"/>
    <property type="evidence" value="ECO:0007669"/>
    <property type="project" value="TreeGrafter"/>
</dbReference>
<evidence type="ECO:0000313" key="5">
    <source>
        <dbReference type="Proteomes" id="UP000198393"/>
    </source>
</evidence>
<dbReference type="OrthoDB" id="9815709at2"/>
<dbReference type="NCBIfam" id="NF006718">
    <property type="entry name" value="PRK09256.1"/>
    <property type="match status" value="1"/>
</dbReference>
<feature type="region of interest" description="Disordered" evidence="2">
    <location>
        <begin position="99"/>
        <end position="134"/>
    </location>
</feature>
<organism evidence="4 5">
    <name type="scientific">Ekhidna lutea</name>
    <dbReference type="NCBI Taxonomy" id="447679"/>
    <lineage>
        <taxon>Bacteria</taxon>
        <taxon>Pseudomonadati</taxon>
        <taxon>Bacteroidota</taxon>
        <taxon>Cytophagia</taxon>
        <taxon>Cytophagales</taxon>
        <taxon>Reichenbachiellaceae</taxon>
        <taxon>Ekhidna</taxon>
    </lineage>
</organism>
<dbReference type="GO" id="GO:0043022">
    <property type="term" value="F:ribosome binding"/>
    <property type="evidence" value="ECO:0007669"/>
    <property type="project" value="TreeGrafter"/>
</dbReference>
<comment type="similarity">
    <text evidence="1">Belongs to the prokaryotic/mitochondrial release factor family.</text>
</comment>
<sequence>MKPTLSKLKSEIQIATARSGGPGGQHVNKVETKVILRLNVFQSQVLTEYQKSILKEKLAAKLTNDGELLVSADSARSQVKNKELAFKKLDRILTKAFARKKMRKETKPTKASKKKRLDSKKKQGEKKKWRQKPI</sequence>
<evidence type="ECO:0000313" key="4">
    <source>
        <dbReference type="EMBL" id="SNS83499.1"/>
    </source>
</evidence>
<dbReference type="RefSeq" id="WP_089356178.1">
    <property type="nucleotide sequence ID" value="NZ_FZPD01000002.1"/>
</dbReference>
<dbReference type="PANTHER" id="PTHR47814">
    <property type="entry name" value="PEPTIDYL-TRNA HYDROLASE ARFB"/>
    <property type="match status" value="1"/>
</dbReference>
<accession>A0A239HQ86</accession>
<dbReference type="EMBL" id="FZPD01000002">
    <property type="protein sequence ID" value="SNS83499.1"/>
    <property type="molecule type" value="Genomic_DNA"/>
</dbReference>
<dbReference type="AlphaFoldDB" id="A0A239HQ86"/>
<dbReference type="GO" id="GO:0072344">
    <property type="term" value="P:rescue of stalled ribosome"/>
    <property type="evidence" value="ECO:0007669"/>
    <property type="project" value="TreeGrafter"/>
</dbReference>
<dbReference type="Pfam" id="PF00472">
    <property type="entry name" value="RF-1"/>
    <property type="match status" value="1"/>
</dbReference>
<dbReference type="PROSITE" id="PS00745">
    <property type="entry name" value="RF_PROK_I"/>
    <property type="match status" value="1"/>
</dbReference>
<proteinExistence type="inferred from homology"/>
<dbReference type="Proteomes" id="UP000198393">
    <property type="component" value="Unassembled WGS sequence"/>
</dbReference>